<dbReference type="EMBL" id="QTTN01000027">
    <property type="protein sequence ID" value="REE77689.1"/>
    <property type="molecule type" value="Genomic_DNA"/>
</dbReference>
<protein>
    <submittedName>
        <fullName evidence="7">YhgE/Pip-like protein</fullName>
    </submittedName>
</protein>
<name>A0A3D9RNJ4_9BACL</name>
<evidence type="ECO:0000259" key="6">
    <source>
        <dbReference type="Pfam" id="PF12698"/>
    </source>
</evidence>
<feature type="transmembrane region" description="Helical" evidence="5">
    <location>
        <begin position="16"/>
        <end position="39"/>
    </location>
</feature>
<evidence type="ECO:0000256" key="5">
    <source>
        <dbReference type="SAM" id="Phobius"/>
    </source>
</evidence>
<dbReference type="Pfam" id="PF12698">
    <property type="entry name" value="ABC2_membrane_3"/>
    <property type="match status" value="1"/>
</dbReference>
<keyword evidence="2 5" id="KW-0812">Transmembrane</keyword>
<dbReference type="GO" id="GO:0016020">
    <property type="term" value="C:membrane"/>
    <property type="evidence" value="ECO:0007669"/>
    <property type="project" value="UniProtKB-SubCell"/>
</dbReference>
<dbReference type="RefSeq" id="WP_116190876.1">
    <property type="nucleotide sequence ID" value="NZ_QTTN01000027.1"/>
</dbReference>
<gene>
    <name evidence="7" type="ORF">A8990_1279</name>
</gene>
<evidence type="ECO:0000256" key="1">
    <source>
        <dbReference type="ARBA" id="ARBA00004141"/>
    </source>
</evidence>
<dbReference type="PANTHER" id="PTHR43077">
    <property type="entry name" value="TRANSPORT PERMEASE YVFS-RELATED"/>
    <property type="match status" value="1"/>
</dbReference>
<keyword evidence="3 5" id="KW-1133">Transmembrane helix</keyword>
<dbReference type="Gene3D" id="3.40.1710.10">
    <property type="entry name" value="abc type-2 transporter like domain"/>
    <property type="match status" value="1"/>
</dbReference>
<accession>A0A3D9RNJ4</accession>
<dbReference type="Proteomes" id="UP000256304">
    <property type="component" value="Unassembled WGS sequence"/>
</dbReference>
<evidence type="ECO:0000313" key="7">
    <source>
        <dbReference type="EMBL" id="REE77689.1"/>
    </source>
</evidence>
<keyword evidence="8" id="KW-1185">Reference proteome</keyword>
<dbReference type="GO" id="GO:0140359">
    <property type="term" value="F:ABC-type transporter activity"/>
    <property type="evidence" value="ECO:0007669"/>
    <property type="project" value="InterPro"/>
</dbReference>
<feature type="transmembrane region" description="Helical" evidence="5">
    <location>
        <begin position="348"/>
        <end position="368"/>
    </location>
</feature>
<evidence type="ECO:0000256" key="3">
    <source>
        <dbReference type="ARBA" id="ARBA00022989"/>
    </source>
</evidence>
<dbReference type="OrthoDB" id="2208410at2"/>
<dbReference type="InterPro" id="IPR013525">
    <property type="entry name" value="ABC2_TM"/>
</dbReference>
<evidence type="ECO:0000256" key="2">
    <source>
        <dbReference type="ARBA" id="ARBA00022692"/>
    </source>
</evidence>
<keyword evidence="4 5" id="KW-0472">Membrane</keyword>
<feature type="transmembrane region" description="Helical" evidence="5">
    <location>
        <begin position="232"/>
        <end position="254"/>
    </location>
</feature>
<organism evidence="7 8">
    <name type="scientific">Paenibacillus taihuensis</name>
    <dbReference type="NCBI Taxonomy" id="1156355"/>
    <lineage>
        <taxon>Bacteria</taxon>
        <taxon>Bacillati</taxon>
        <taxon>Bacillota</taxon>
        <taxon>Bacilli</taxon>
        <taxon>Bacillales</taxon>
        <taxon>Paenibacillaceae</taxon>
        <taxon>Paenibacillus</taxon>
    </lineage>
</organism>
<proteinExistence type="predicted"/>
<dbReference type="InterPro" id="IPR051328">
    <property type="entry name" value="T7SS_ABC-Transporter"/>
</dbReference>
<evidence type="ECO:0000256" key="4">
    <source>
        <dbReference type="ARBA" id="ARBA00023136"/>
    </source>
</evidence>
<dbReference type="PANTHER" id="PTHR43077:SF5">
    <property type="entry name" value="PHAGE INFECTION PROTEIN"/>
    <property type="match status" value="1"/>
</dbReference>
<dbReference type="AlphaFoldDB" id="A0A3D9RNJ4"/>
<sequence>MKQAWRAYWKIGQTKLAVIVALMAQMIFCIFWMTAYHGVLDRTDQLKIAIVNEDSDFGARIADQLKASLPFQVEKLTKEKALAELEQRDVQLMVTIPSGFGREMMTPDKKAEVSFTLNEANAQLPKGIMQSVSEKITDKLVSNAEQEGMTAVLKQLQVPGSKANELADELHHKVGSHTTILHPVNGMENQMVPMMLILGSFVGAMLMGMNVHQVSLQIGTALTKVQHFAFRVVYVIPASLVVSLAGTSIIAAFGGQMEHGMLTFWLFHWLTVMTFMFFAQLFLMTFGLAGMFINMSLLSLQLVSSGTIVPKQMLSHAYQELSGFLPATYAVDGLMNVQFGGVHTLRDIGILLAFAGGSIAAGYAVTMLKKQPFPAKQAEKSAGQPV</sequence>
<feature type="domain" description="ABC-2 type transporter transmembrane" evidence="6">
    <location>
        <begin position="26"/>
        <end position="362"/>
    </location>
</feature>
<evidence type="ECO:0000313" key="8">
    <source>
        <dbReference type="Proteomes" id="UP000256304"/>
    </source>
</evidence>
<feature type="transmembrane region" description="Helical" evidence="5">
    <location>
        <begin position="191"/>
        <end position="212"/>
    </location>
</feature>
<comment type="caution">
    <text evidence="7">The sequence shown here is derived from an EMBL/GenBank/DDBJ whole genome shotgun (WGS) entry which is preliminary data.</text>
</comment>
<reference evidence="7 8" key="1">
    <citation type="submission" date="2018-08" db="EMBL/GenBank/DDBJ databases">
        <title>Genomic Encyclopedia of Type Strains, Phase III (KMG-III): the genomes of soil and plant-associated and newly described type strains.</title>
        <authorList>
            <person name="Whitman W."/>
        </authorList>
    </citation>
    <scope>NUCLEOTIDE SEQUENCE [LARGE SCALE GENOMIC DNA]</scope>
    <source>
        <strain evidence="7 8">CGMCC 1.10966</strain>
    </source>
</reference>
<comment type="subcellular location">
    <subcellularLocation>
        <location evidence="1">Membrane</location>
        <topology evidence="1">Multi-pass membrane protein</topology>
    </subcellularLocation>
</comment>
<feature type="transmembrane region" description="Helical" evidence="5">
    <location>
        <begin position="266"/>
        <end position="293"/>
    </location>
</feature>